<proteinExistence type="predicted"/>
<dbReference type="Proteomes" id="UP000005798">
    <property type="component" value="Unassembled WGS sequence"/>
</dbReference>
<reference evidence="2" key="2">
    <citation type="submission" date="2014-06" db="EMBL/GenBank/DDBJ databases">
        <title>Draft genome sequence of Clostridium ramosum(DSM 1402).</title>
        <authorList>
            <person name="Sudarsanam P."/>
            <person name="Ley R."/>
            <person name="Guruge J."/>
            <person name="Turnbaugh P.J."/>
            <person name="Mahowald M."/>
            <person name="Liep D."/>
            <person name="Gordon J."/>
        </authorList>
    </citation>
    <scope>NUCLEOTIDE SEQUENCE</scope>
    <source>
        <strain evidence="2">DSM 1402</strain>
    </source>
</reference>
<feature type="chain" id="PRO_5039308711" description="DUF1307 domain-containing protein" evidence="1">
    <location>
        <begin position="25"/>
        <end position="159"/>
    </location>
</feature>
<dbReference type="Gene3D" id="3.30.1830.10">
    <property type="entry name" value="YehR-like"/>
    <property type="match status" value="1"/>
</dbReference>
<name>B0N1H7_9FIRM</name>
<evidence type="ECO:0000313" key="3">
    <source>
        <dbReference type="Proteomes" id="UP000005798"/>
    </source>
</evidence>
<reference evidence="2" key="1">
    <citation type="submission" date="2007-11" db="EMBL/GenBank/DDBJ databases">
        <authorList>
            <person name="Fulton L."/>
            <person name="Clifton S."/>
            <person name="Fulton B."/>
            <person name="Xu J."/>
            <person name="Minx P."/>
            <person name="Pepin K.H."/>
            <person name="Johnson M."/>
            <person name="Thiruvilangam P."/>
            <person name="Bhonagiri V."/>
            <person name="Nash W.E."/>
            <person name="Mardis E.R."/>
            <person name="Wilson R.K."/>
        </authorList>
    </citation>
    <scope>NUCLEOTIDE SEQUENCE [LARGE SCALE GENOMIC DNA]</scope>
    <source>
        <strain evidence="2">DSM 1402</strain>
    </source>
</reference>
<dbReference type="HOGENOM" id="CLU_1701271_0_0_9"/>
<evidence type="ECO:0008006" key="4">
    <source>
        <dbReference type="Google" id="ProtNLM"/>
    </source>
</evidence>
<gene>
    <name evidence="2" type="ORF">CLORAM_00351</name>
</gene>
<comment type="caution">
    <text evidence="2">The sequence shown here is derived from an EMBL/GenBank/DDBJ whole genome shotgun (WGS) entry which is preliminary data.</text>
</comment>
<sequence>MRENQMKKLLSVMLLALLLTGCGGEEKTTTICKGNIDEMTAAEVTIEATGDKTDVMKSTVTYDFTGYVTESTPIDTYWLPKVKSINVDYDSLKGGSAKYTVDGEKIILKIELDYGEADFDELKKAKLVTTTDSDKKIVYISLEETIKEQEKGGLTCKEK</sequence>
<keyword evidence="3" id="KW-1185">Reference proteome</keyword>
<keyword evidence="1" id="KW-0732">Signal</keyword>
<dbReference type="EMBL" id="ABFX02000003">
    <property type="protein sequence ID" value="EDS19476.1"/>
    <property type="molecule type" value="Genomic_DNA"/>
</dbReference>
<dbReference type="InterPro" id="IPR009736">
    <property type="entry name" value="DUF1307"/>
</dbReference>
<evidence type="ECO:0000313" key="2">
    <source>
        <dbReference type="EMBL" id="EDS19476.1"/>
    </source>
</evidence>
<dbReference type="PROSITE" id="PS51257">
    <property type="entry name" value="PROKAR_LIPOPROTEIN"/>
    <property type="match status" value="1"/>
</dbReference>
<dbReference type="Pfam" id="PF06998">
    <property type="entry name" value="DUF1307"/>
    <property type="match status" value="1"/>
</dbReference>
<protein>
    <recommendedName>
        <fullName evidence="4">DUF1307 domain-containing protein</fullName>
    </recommendedName>
</protein>
<dbReference type="InterPro" id="IPR036699">
    <property type="entry name" value="YehR-like_sf"/>
</dbReference>
<dbReference type="SUPFAM" id="SSF160704">
    <property type="entry name" value="YehR-like"/>
    <property type="match status" value="1"/>
</dbReference>
<feature type="signal peptide" evidence="1">
    <location>
        <begin position="1"/>
        <end position="24"/>
    </location>
</feature>
<accession>B0N1H7</accession>
<evidence type="ECO:0000256" key="1">
    <source>
        <dbReference type="SAM" id="SignalP"/>
    </source>
</evidence>
<dbReference type="AlphaFoldDB" id="B0N1H7"/>
<organism evidence="2 3">
    <name type="scientific">Thomasclavelia ramosa DSM 1402</name>
    <dbReference type="NCBI Taxonomy" id="445974"/>
    <lineage>
        <taxon>Bacteria</taxon>
        <taxon>Bacillati</taxon>
        <taxon>Bacillota</taxon>
        <taxon>Erysipelotrichia</taxon>
        <taxon>Erysipelotrichales</taxon>
        <taxon>Coprobacillaceae</taxon>
        <taxon>Thomasclavelia</taxon>
    </lineage>
</organism>